<dbReference type="Gene3D" id="3.20.20.140">
    <property type="entry name" value="Metal-dependent hydrolases"/>
    <property type="match status" value="1"/>
</dbReference>
<keyword evidence="1" id="KW-0456">Lyase</keyword>
<dbReference type="Pfam" id="PF04909">
    <property type="entry name" value="Amidohydro_2"/>
    <property type="match status" value="1"/>
</dbReference>
<dbReference type="GO" id="GO:0019748">
    <property type="term" value="P:secondary metabolic process"/>
    <property type="evidence" value="ECO:0007669"/>
    <property type="project" value="TreeGrafter"/>
</dbReference>
<proteinExistence type="predicted"/>
<dbReference type="InterPro" id="IPR032466">
    <property type="entry name" value="Metal_Hydrolase"/>
</dbReference>
<dbReference type="OrthoDB" id="8673173at2"/>
<dbReference type="GO" id="GO:0016787">
    <property type="term" value="F:hydrolase activity"/>
    <property type="evidence" value="ECO:0007669"/>
    <property type="project" value="InterPro"/>
</dbReference>
<dbReference type="RefSeq" id="WP_075131670.1">
    <property type="nucleotide sequence ID" value="NZ_MSIF01000002.1"/>
</dbReference>
<feature type="domain" description="Amidohydrolase-related" evidence="2">
    <location>
        <begin position="3"/>
        <end position="311"/>
    </location>
</feature>
<protein>
    <recommendedName>
        <fullName evidence="2">Amidohydrolase-related domain-containing protein</fullName>
    </recommendedName>
</protein>
<name>A0A7Z0WR38_9PSEU</name>
<organism evidence="3 4">
    <name type="scientific">Actinophytocola xinjiangensis</name>
    <dbReference type="NCBI Taxonomy" id="485602"/>
    <lineage>
        <taxon>Bacteria</taxon>
        <taxon>Bacillati</taxon>
        <taxon>Actinomycetota</taxon>
        <taxon>Actinomycetes</taxon>
        <taxon>Pseudonocardiales</taxon>
        <taxon>Pseudonocardiaceae</taxon>
    </lineage>
</organism>
<reference evidence="3 4" key="1">
    <citation type="submission" date="2016-12" db="EMBL/GenBank/DDBJ databases">
        <title>The draft genome sequence of Actinophytocola xinjiangensis.</title>
        <authorList>
            <person name="Wang W."/>
            <person name="Yuan L."/>
        </authorList>
    </citation>
    <scope>NUCLEOTIDE SEQUENCE [LARGE SCALE GENOMIC DNA]</scope>
    <source>
        <strain evidence="3 4">CGMCC 4.4663</strain>
    </source>
</reference>
<keyword evidence="4" id="KW-1185">Reference proteome</keyword>
<evidence type="ECO:0000259" key="2">
    <source>
        <dbReference type="Pfam" id="PF04909"/>
    </source>
</evidence>
<dbReference type="GO" id="GO:0005737">
    <property type="term" value="C:cytoplasm"/>
    <property type="evidence" value="ECO:0007669"/>
    <property type="project" value="TreeGrafter"/>
</dbReference>
<evidence type="ECO:0000313" key="3">
    <source>
        <dbReference type="EMBL" id="OLF12762.1"/>
    </source>
</evidence>
<dbReference type="InterPro" id="IPR006680">
    <property type="entry name" value="Amidohydro-rel"/>
</dbReference>
<gene>
    <name evidence="3" type="ORF">BLA60_05660</name>
</gene>
<dbReference type="EMBL" id="MSIF01000002">
    <property type="protein sequence ID" value="OLF12762.1"/>
    <property type="molecule type" value="Genomic_DNA"/>
</dbReference>
<comment type="caution">
    <text evidence="3">The sequence shown here is derived from an EMBL/GenBank/DDBJ whole genome shotgun (WGS) entry which is preliminary data.</text>
</comment>
<evidence type="ECO:0000256" key="1">
    <source>
        <dbReference type="ARBA" id="ARBA00023239"/>
    </source>
</evidence>
<dbReference type="AlphaFoldDB" id="A0A7Z0WR38"/>
<dbReference type="PANTHER" id="PTHR21240:SF28">
    <property type="entry name" value="ISO-OROTATE DECARBOXYLASE (EUROFUNG)"/>
    <property type="match status" value="1"/>
</dbReference>
<dbReference type="PANTHER" id="PTHR21240">
    <property type="entry name" value="2-AMINO-3-CARBOXYLMUCONATE-6-SEMIALDEHYDE DECARBOXYLASE"/>
    <property type="match status" value="1"/>
</dbReference>
<dbReference type="SUPFAM" id="SSF51556">
    <property type="entry name" value="Metallo-dependent hydrolases"/>
    <property type="match status" value="1"/>
</dbReference>
<dbReference type="Proteomes" id="UP000185696">
    <property type="component" value="Unassembled WGS sequence"/>
</dbReference>
<evidence type="ECO:0000313" key="4">
    <source>
        <dbReference type="Proteomes" id="UP000185696"/>
    </source>
</evidence>
<dbReference type="GO" id="GO:0016831">
    <property type="term" value="F:carboxy-lyase activity"/>
    <property type="evidence" value="ECO:0007669"/>
    <property type="project" value="InterPro"/>
</dbReference>
<accession>A0A7Z0WR38</accession>
<sequence>MSVDVHGHISPPESIARFPMPRSLGDVEGMIERKLAVGIELTVVGSPVGAGAMVPVPGVDNYAQTEDTLREFHDWLAGQVAEYPDHLRALVYVNPFGGDRHLAAALETFTGGGFVGFVVNTSVAGRYLDDPAADDFFAMADGMRAPVMLHAPAQPAAGAGLSDLRFVEQLGRFCDVTVGVACCVLGGWLEKYPGLDLVATAAGGALALLPEKLDLIYHAPHWGRAPRRPLPLTRPPSEYLRRLWVDTSSPSAVGLRANLEVFGADRILLGTDSPPLAGMESPVIAAIDDLPIGEGDRQAVHSGNAERLFRL</sequence>
<dbReference type="InterPro" id="IPR032465">
    <property type="entry name" value="ACMSD"/>
</dbReference>